<keyword evidence="5" id="KW-1185">Reference proteome</keyword>
<dbReference type="InterPro" id="IPR001660">
    <property type="entry name" value="SAM"/>
</dbReference>
<keyword evidence="2" id="KW-0732">Signal</keyword>
<protein>
    <recommendedName>
        <fullName evidence="3">SAM domain-containing protein</fullName>
    </recommendedName>
</protein>
<organism evidence="4 5">
    <name type="scientific">Emiliania huxleyi (strain CCMP1516)</name>
    <dbReference type="NCBI Taxonomy" id="280463"/>
    <lineage>
        <taxon>Eukaryota</taxon>
        <taxon>Haptista</taxon>
        <taxon>Haptophyta</taxon>
        <taxon>Prymnesiophyceae</taxon>
        <taxon>Isochrysidales</taxon>
        <taxon>Noelaerhabdaceae</taxon>
        <taxon>Emiliania</taxon>
    </lineage>
</organism>
<feature type="region of interest" description="Disordered" evidence="1">
    <location>
        <begin position="330"/>
        <end position="365"/>
    </location>
</feature>
<dbReference type="Proteomes" id="UP000013827">
    <property type="component" value="Unassembled WGS sequence"/>
</dbReference>
<dbReference type="GeneID" id="17271462"/>
<dbReference type="AlphaFoldDB" id="A0A0D3JQY3"/>
<dbReference type="SMART" id="SM00454">
    <property type="entry name" value="SAM"/>
    <property type="match status" value="1"/>
</dbReference>
<evidence type="ECO:0000259" key="3">
    <source>
        <dbReference type="PROSITE" id="PS50105"/>
    </source>
</evidence>
<dbReference type="HOGENOM" id="CLU_684123_0_0_1"/>
<dbReference type="SUPFAM" id="SSF47769">
    <property type="entry name" value="SAM/Pointed domain"/>
    <property type="match status" value="1"/>
</dbReference>
<evidence type="ECO:0000313" key="4">
    <source>
        <dbReference type="EnsemblProtists" id="EOD25918"/>
    </source>
</evidence>
<reference evidence="5" key="1">
    <citation type="journal article" date="2013" name="Nature">
        <title>Pan genome of the phytoplankton Emiliania underpins its global distribution.</title>
        <authorList>
            <person name="Read B.A."/>
            <person name="Kegel J."/>
            <person name="Klute M.J."/>
            <person name="Kuo A."/>
            <person name="Lefebvre S.C."/>
            <person name="Maumus F."/>
            <person name="Mayer C."/>
            <person name="Miller J."/>
            <person name="Monier A."/>
            <person name="Salamov A."/>
            <person name="Young J."/>
            <person name="Aguilar M."/>
            <person name="Claverie J.M."/>
            <person name="Frickenhaus S."/>
            <person name="Gonzalez K."/>
            <person name="Herman E.K."/>
            <person name="Lin Y.C."/>
            <person name="Napier J."/>
            <person name="Ogata H."/>
            <person name="Sarno A.F."/>
            <person name="Shmutz J."/>
            <person name="Schroeder D."/>
            <person name="de Vargas C."/>
            <person name="Verret F."/>
            <person name="von Dassow P."/>
            <person name="Valentin K."/>
            <person name="Van de Peer Y."/>
            <person name="Wheeler G."/>
            <person name="Dacks J.B."/>
            <person name="Delwiche C.F."/>
            <person name="Dyhrman S.T."/>
            <person name="Glockner G."/>
            <person name="John U."/>
            <person name="Richards T."/>
            <person name="Worden A.Z."/>
            <person name="Zhang X."/>
            <person name="Grigoriev I.V."/>
            <person name="Allen A.E."/>
            <person name="Bidle K."/>
            <person name="Borodovsky M."/>
            <person name="Bowler C."/>
            <person name="Brownlee C."/>
            <person name="Cock J.M."/>
            <person name="Elias M."/>
            <person name="Gladyshev V.N."/>
            <person name="Groth M."/>
            <person name="Guda C."/>
            <person name="Hadaegh A."/>
            <person name="Iglesias-Rodriguez M.D."/>
            <person name="Jenkins J."/>
            <person name="Jones B.M."/>
            <person name="Lawson T."/>
            <person name="Leese F."/>
            <person name="Lindquist E."/>
            <person name="Lobanov A."/>
            <person name="Lomsadze A."/>
            <person name="Malik S.B."/>
            <person name="Marsh M.E."/>
            <person name="Mackinder L."/>
            <person name="Mock T."/>
            <person name="Mueller-Roeber B."/>
            <person name="Pagarete A."/>
            <person name="Parker M."/>
            <person name="Probert I."/>
            <person name="Quesneville H."/>
            <person name="Raines C."/>
            <person name="Rensing S.A."/>
            <person name="Riano-Pachon D.M."/>
            <person name="Richier S."/>
            <person name="Rokitta S."/>
            <person name="Shiraiwa Y."/>
            <person name="Soanes D.M."/>
            <person name="van der Giezen M."/>
            <person name="Wahlund T.M."/>
            <person name="Williams B."/>
            <person name="Wilson W."/>
            <person name="Wolfe G."/>
            <person name="Wurch L.L."/>
        </authorList>
    </citation>
    <scope>NUCLEOTIDE SEQUENCE</scope>
</reference>
<accession>A0A0D3JQY3</accession>
<feature type="domain" description="SAM" evidence="3">
    <location>
        <begin position="241"/>
        <end position="304"/>
    </location>
</feature>
<dbReference type="InterPro" id="IPR013761">
    <property type="entry name" value="SAM/pointed_sf"/>
</dbReference>
<dbReference type="Gene3D" id="1.10.150.50">
    <property type="entry name" value="Transcription Factor, Ets-1"/>
    <property type="match status" value="1"/>
</dbReference>
<dbReference type="KEGG" id="ehx:EMIHUDRAFT_115332"/>
<dbReference type="RefSeq" id="XP_005778347.1">
    <property type="nucleotide sequence ID" value="XM_005778290.1"/>
</dbReference>
<evidence type="ECO:0000313" key="5">
    <source>
        <dbReference type="Proteomes" id="UP000013827"/>
    </source>
</evidence>
<dbReference type="PaxDb" id="2903-EOD25918"/>
<dbReference type="Pfam" id="PF00536">
    <property type="entry name" value="SAM_1"/>
    <property type="match status" value="1"/>
</dbReference>
<dbReference type="PROSITE" id="PS50105">
    <property type="entry name" value="SAM_DOMAIN"/>
    <property type="match status" value="1"/>
</dbReference>
<reference evidence="4" key="2">
    <citation type="submission" date="2024-10" db="UniProtKB">
        <authorList>
            <consortium name="EnsemblProtists"/>
        </authorList>
    </citation>
    <scope>IDENTIFICATION</scope>
</reference>
<feature type="signal peptide" evidence="2">
    <location>
        <begin position="1"/>
        <end position="24"/>
    </location>
</feature>
<feature type="chain" id="PRO_5044236743" description="SAM domain-containing protein" evidence="2">
    <location>
        <begin position="25"/>
        <end position="403"/>
    </location>
</feature>
<evidence type="ECO:0000256" key="2">
    <source>
        <dbReference type="SAM" id="SignalP"/>
    </source>
</evidence>
<proteinExistence type="predicted"/>
<evidence type="ECO:0000256" key="1">
    <source>
        <dbReference type="SAM" id="MobiDB-lite"/>
    </source>
</evidence>
<dbReference type="EnsemblProtists" id="EOD25918">
    <property type="protein sequence ID" value="EOD25918"/>
    <property type="gene ID" value="EMIHUDRAFT_115332"/>
</dbReference>
<name>A0A0D3JQY3_EMIH1</name>
<sequence>MSEQLLARGVSPALLLLLAGGVAGEWTGHLGLSFESDRKVEERTMLCPSGFITGLKVRQGRDERSDIDTYDFQLQCGRRWSAWTGMTFTGLRQEKAFECPMKMHMTGLEVTKGRREWGDVDTYDFKLQCSGVWQEYMGLGVSSAKERAAKECPSGTMAWGWKAFRGFVKRGDQDYYNFDLNCKPAADSQQAVRKTPSPREIGLSPNVFLWSAKDVGTWLGANKLQGDVIFLLLESHLQDLGMRKEVVRWVEALGLHEWAPLFLSHRVQGDVMFSLTEVTLKEMGMARIGDRLFTVDCLQSLYEELTSWKKRRETVQATVDPARLLGGGASAAPQGGVTSAGRGYATASPSGAGAGSAGTGGGRGSAGAGASSVLQQLLAQGFSLQEVYALAKSRPDLAAKLGL</sequence>
<feature type="compositionally biased region" description="Gly residues" evidence="1">
    <location>
        <begin position="352"/>
        <end position="365"/>
    </location>
</feature>